<evidence type="ECO:0000313" key="5">
    <source>
        <dbReference type="EMBL" id="SVE32045.1"/>
    </source>
</evidence>
<dbReference type="GO" id="GO:0030170">
    <property type="term" value="F:pyridoxal phosphate binding"/>
    <property type="evidence" value="ECO:0007669"/>
    <property type="project" value="TreeGrafter"/>
</dbReference>
<dbReference type="PRINTS" id="PR00992">
    <property type="entry name" value="ALARACEMASE"/>
</dbReference>
<dbReference type="AlphaFoldDB" id="A0A383CJW4"/>
<organism evidence="5">
    <name type="scientific">marine metagenome</name>
    <dbReference type="NCBI Taxonomy" id="408172"/>
    <lineage>
        <taxon>unclassified sequences</taxon>
        <taxon>metagenomes</taxon>
        <taxon>ecological metagenomes</taxon>
    </lineage>
</organism>
<dbReference type="Gene3D" id="3.20.20.10">
    <property type="entry name" value="Alanine racemase"/>
    <property type="match status" value="1"/>
</dbReference>
<gene>
    <name evidence="5" type="ORF">METZ01_LOCUS484899</name>
</gene>
<dbReference type="SUPFAM" id="SSF50621">
    <property type="entry name" value="Alanine racemase C-terminal domain-like"/>
    <property type="match status" value="1"/>
</dbReference>
<reference evidence="5" key="1">
    <citation type="submission" date="2018-05" db="EMBL/GenBank/DDBJ databases">
        <authorList>
            <person name="Lanie J.A."/>
            <person name="Ng W.-L."/>
            <person name="Kazmierczak K.M."/>
            <person name="Andrzejewski T.M."/>
            <person name="Davidsen T.M."/>
            <person name="Wayne K.J."/>
            <person name="Tettelin H."/>
            <person name="Glass J.I."/>
            <person name="Rusch D."/>
            <person name="Podicherti R."/>
            <person name="Tsui H.-C.T."/>
            <person name="Winkler M.E."/>
        </authorList>
    </citation>
    <scope>NUCLEOTIDE SEQUENCE</scope>
</reference>
<dbReference type="InterPro" id="IPR000821">
    <property type="entry name" value="Ala_racemase"/>
</dbReference>
<dbReference type="SMART" id="SM01005">
    <property type="entry name" value="Ala_racemase_C"/>
    <property type="match status" value="1"/>
</dbReference>
<dbReference type="GO" id="GO:0030632">
    <property type="term" value="P:D-alanine biosynthetic process"/>
    <property type="evidence" value="ECO:0007669"/>
    <property type="project" value="TreeGrafter"/>
</dbReference>
<sequence>MLMGNHMIPVINSREQFELWDKEAPYALHVDTGMERLGVTIDEIEKWMGEDLRPELLITHFARADEPGHDFSKQQLQRFHSVADKLNVAVSISNSAGIVLHEIDEDVARAGIALYGASPSTKVADALRPVTRLEGEVLQVRHAGANVPVGYGGTFTTSGDGLWLATIGVGYADGLPRLLSNAGRVWINGHFYPVVGRVGMDLVHVGLSEGAAQPGVQVGDYAEFIGAHIAVDEVAR</sequence>
<feature type="domain" description="Alanine racemase C-terminal" evidence="4">
    <location>
        <begin position="130"/>
        <end position="236"/>
    </location>
</feature>
<evidence type="ECO:0000259" key="4">
    <source>
        <dbReference type="SMART" id="SM01005"/>
    </source>
</evidence>
<evidence type="ECO:0000256" key="2">
    <source>
        <dbReference type="ARBA" id="ARBA00022898"/>
    </source>
</evidence>
<evidence type="ECO:0000256" key="1">
    <source>
        <dbReference type="ARBA" id="ARBA00001933"/>
    </source>
</evidence>
<keyword evidence="3" id="KW-0413">Isomerase</keyword>
<name>A0A383CJW4_9ZZZZ</name>
<feature type="non-terminal residue" evidence="5">
    <location>
        <position position="236"/>
    </location>
</feature>
<evidence type="ECO:0000256" key="3">
    <source>
        <dbReference type="ARBA" id="ARBA00023235"/>
    </source>
</evidence>
<proteinExistence type="predicted"/>
<dbReference type="PANTHER" id="PTHR30511">
    <property type="entry name" value="ALANINE RACEMASE"/>
    <property type="match status" value="1"/>
</dbReference>
<dbReference type="InterPro" id="IPR029066">
    <property type="entry name" value="PLP-binding_barrel"/>
</dbReference>
<comment type="cofactor">
    <cofactor evidence="1">
        <name>pyridoxal 5'-phosphate</name>
        <dbReference type="ChEBI" id="CHEBI:597326"/>
    </cofactor>
</comment>
<dbReference type="Pfam" id="PF00842">
    <property type="entry name" value="Ala_racemase_C"/>
    <property type="match status" value="1"/>
</dbReference>
<dbReference type="SUPFAM" id="SSF51419">
    <property type="entry name" value="PLP-binding barrel"/>
    <property type="match status" value="1"/>
</dbReference>
<dbReference type="InterPro" id="IPR011079">
    <property type="entry name" value="Ala_racemase_C"/>
</dbReference>
<dbReference type="GO" id="GO:0008784">
    <property type="term" value="F:alanine racemase activity"/>
    <property type="evidence" value="ECO:0007669"/>
    <property type="project" value="InterPro"/>
</dbReference>
<dbReference type="InterPro" id="IPR001608">
    <property type="entry name" value="Ala_racemase_N"/>
</dbReference>
<dbReference type="GO" id="GO:0005829">
    <property type="term" value="C:cytosol"/>
    <property type="evidence" value="ECO:0007669"/>
    <property type="project" value="TreeGrafter"/>
</dbReference>
<dbReference type="Gene3D" id="2.40.37.10">
    <property type="entry name" value="Lyase, Ornithine Decarboxylase, Chain A, domain 1"/>
    <property type="match status" value="1"/>
</dbReference>
<dbReference type="Pfam" id="PF01168">
    <property type="entry name" value="Ala_racemase_N"/>
    <property type="match status" value="1"/>
</dbReference>
<dbReference type="InterPro" id="IPR009006">
    <property type="entry name" value="Ala_racemase/Decarboxylase_C"/>
</dbReference>
<dbReference type="EMBL" id="UINC01209150">
    <property type="protein sequence ID" value="SVE32045.1"/>
    <property type="molecule type" value="Genomic_DNA"/>
</dbReference>
<accession>A0A383CJW4</accession>
<protein>
    <recommendedName>
        <fullName evidence="4">Alanine racemase C-terminal domain-containing protein</fullName>
    </recommendedName>
</protein>
<dbReference type="PANTHER" id="PTHR30511:SF0">
    <property type="entry name" value="ALANINE RACEMASE, CATABOLIC-RELATED"/>
    <property type="match status" value="1"/>
</dbReference>
<keyword evidence="2" id="KW-0663">Pyridoxal phosphate</keyword>